<evidence type="ECO:0000256" key="1">
    <source>
        <dbReference type="SAM" id="MobiDB-lite"/>
    </source>
</evidence>
<dbReference type="VEuPathDB" id="FungiDB:SPPG_01811"/>
<feature type="chain" id="PRO_5005540222" description="SH3 domain-containing protein" evidence="3">
    <location>
        <begin position="17"/>
        <end position="440"/>
    </location>
</feature>
<dbReference type="InParanoid" id="A0A0L0HNU2"/>
<keyword evidence="5" id="KW-1185">Reference proteome</keyword>
<feature type="compositionally biased region" description="Polar residues" evidence="1">
    <location>
        <begin position="425"/>
        <end position="440"/>
    </location>
</feature>
<dbReference type="OrthoDB" id="5340910at2759"/>
<feature type="signal peptide" evidence="3">
    <location>
        <begin position="1"/>
        <end position="16"/>
    </location>
</feature>
<keyword evidence="2" id="KW-1133">Transmembrane helix</keyword>
<feature type="compositionally biased region" description="Low complexity" evidence="1">
    <location>
        <begin position="373"/>
        <end position="384"/>
    </location>
</feature>
<dbReference type="Proteomes" id="UP000053201">
    <property type="component" value="Unassembled WGS sequence"/>
</dbReference>
<keyword evidence="2" id="KW-0472">Membrane</keyword>
<dbReference type="RefSeq" id="XP_016610767.1">
    <property type="nucleotide sequence ID" value="XM_016750124.1"/>
</dbReference>
<accession>A0A0L0HNU2</accession>
<feature type="compositionally biased region" description="Low complexity" evidence="1">
    <location>
        <begin position="415"/>
        <end position="424"/>
    </location>
</feature>
<dbReference type="SUPFAM" id="SSF50044">
    <property type="entry name" value="SH3-domain"/>
    <property type="match status" value="1"/>
</dbReference>
<gene>
    <name evidence="4" type="ORF">SPPG_01811</name>
</gene>
<protein>
    <recommendedName>
        <fullName evidence="6">SH3 domain-containing protein</fullName>
    </recommendedName>
</protein>
<dbReference type="EMBL" id="KQ257452">
    <property type="protein sequence ID" value="KND02728.1"/>
    <property type="molecule type" value="Genomic_DNA"/>
</dbReference>
<organism evidence="4 5">
    <name type="scientific">Spizellomyces punctatus (strain DAOM BR117)</name>
    <dbReference type="NCBI Taxonomy" id="645134"/>
    <lineage>
        <taxon>Eukaryota</taxon>
        <taxon>Fungi</taxon>
        <taxon>Fungi incertae sedis</taxon>
        <taxon>Chytridiomycota</taxon>
        <taxon>Chytridiomycota incertae sedis</taxon>
        <taxon>Chytridiomycetes</taxon>
        <taxon>Spizellomycetales</taxon>
        <taxon>Spizellomycetaceae</taxon>
        <taxon>Spizellomyces</taxon>
    </lineage>
</organism>
<keyword evidence="3" id="KW-0732">Signal</keyword>
<evidence type="ECO:0000256" key="2">
    <source>
        <dbReference type="SAM" id="Phobius"/>
    </source>
</evidence>
<dbReference type="AlphaFoldDB" id="A0A0L0HNU2"/>
<reference evidence="4 5" key="1">
    <citation type="submission" date="2009-08" db="EMBL/GenBank/DDBJ databases">
        <title>The Genome Sequence of Spizellomyces punctatus strain DAOM BR117.</title>
        <authorList>
            <consortium name="The Broad Institute Genome Sequencing Platform"/>
            <person name="Russ C."/>
            <person name="Cuomo C."/>
            <person name="Shea T."/>
            <person name="Young S.K."/>
            <person name="Zeng Q."/>
            <person name="Koehrsen M."/>
            <person name="Haas B."/>
            <person name="Borodovsky M."/>
            <person name="Guigo R."/>
            <person name="Alvarado L."/>
            <person name="Berlin A."/>
            <person name="Bochicchio J."/>
            <person name="Borenstein D."/>
            <person name="Chapman S."/>
            <person name="Chen Z."/>
            <person name="Engels R."/>
            <person name="Freedman E."/>
            <person name="Gellesch M."/>
            <person name="Goldberg J."/>
            <person name="Griggs A."/>
            <person name="Gujja S."/>
            <person name="Heiman D."/>
            <person name="Hepburn T."/>
            <person name="Howarth C."/>
            <person name="Jen D."/>
            <person name="Larson L."/>
            <person name="Lewis B."/>
            <person name="Mehta T."/>
            <person name="Park D."/>
            <person name="Pearson M."/>
            <person name="Roberts A."/>
            <person name="Saif S."/>
            <person name="Shenoy N."/>
            <person name="Sisk P."/>
            <person name="Stolte C."/>
            <person name="Sykes S."/>
            <person name="Thomson T."/>
            <person name="Walk T."/>
            <person name="White J."/>
            <person name="Yandava C."/>
            <person name="Burger G."/>
            <person name="Gray M.W."/>
            <person name="Holland P.W.H."/>
            <person name="King N."/>
            <person name="Lang F.B.F."/>
            <person name="Roger A.J."/>
            <person name="Ruiz-Trillo I."/>
            <person name="Lander E."/>
            <person name="Nusbaum C."/>
        </authorList>
    </citation>
    <scope>NUCLEOTIDE SEQUENCE [LARGE SCALE GENOMIC DNA]</scope>
    <source>
        <strain evidence="4 5">DAOM BR117</strain>
    </source>
</reference>
<feature type="region of interest" description="Disordered" evidence="1">
    <location>
        <begin position="363"/>
        <end position="440"/>
    </location>
</feature>
<evidence type="ECO:0000313" key="4">
    <source>
        <dbReference type="EMBL" id="KND02728.1"/>
    </source>
</evidence>
<feature type="compositionally biased region" description="Pro residues" evidence="1">
    <location>
        <begin position="405"/>
        <end position="414"/>
    </location>
</feature>
<name>A0A0L0HNU2_SPIPD</name>
<feature type="transmembrane region" description="Helical" evidence="2">
    <location>
        <begin position="185"/>
        <end position="207"/>
    </location>
</feature>
<sequence length="440" mass="47742">MFPHILLLLLLPTAHTLTCTHLTSLTASLSFTSTAPVGCCGIVGVECNTNRVTSIRWDREIVHVRGEFNGVLDGLVRLSVKGQSGLFGTVSVMRDVMDSHSSRYVRDVNYDVDVDVDVDVRGSGVLVKRMGRTLTSRTAQVEEQVEEMPVHSIRTRLTQRDLPQIGGPDNRILPDPIQLDTADNAIWYALAAIVGSTLLFITCLLICKCGQKTSFPTTNPSLSRRRSSIGHVSLPRTLARPLPRSSSLAKDDPSAVETAQEFIAANHNKKEFPVAKVHVKTAPDEMNLVPGDRIVLMRVFTDGWAEGVSKRAGGPFCFPVVCLGGSVPRVLVSRYGAAQESISQRMQTERVQPNLPPVPPMYARPGPSGGNPGAPNMGPSMGPSFMAPPKPSLKYVQGRGFRPQIVPPAPPSSPSLPTLPQQQQGYLGQNRNVQSIYTDL</sequence>
<keyword evidence="2" id="KW-0812">Transmembrane</keyword>
<proteinExistence type="predicted"/>
<evidence type="ECO:0000256" key="3">
    <source>
        <dbReference type="SAM" id="SignalP"/>
    </source>
</evidence>
<evidence type="ECO:0000313" key="5">
    <source>
        <dbReference type="Proteomes" id="UP000053201"/>
    </source>
</evidence>
<dbReference type="GeneID" id="27685448"/>
<dbReference type="InterPro" id="IPR036028">
    <property type="entry name" value="SH3-like_dom_sf"/>
</dbReference>
<evidence type="ECO:0008006" key="6">
    <source>
        <dbReference type="Google" id="ProtNLM"/>
    </source>
</evidence>